<feature type="signal peptide" evidence="1">
    <location>
        <begin position="1"/>
        <end position="24"/>
    </location>
</feature>
<dbReference type="Pfam" id="PF09084">
    <property type="entry name" value="NMT1"/>
    <property type="match status" value="1"/>
</dbReference>
<sequence length="341" mass="36532">MKPGHFIRSIGAVAILVASIPAASAEVATVRLARQFGISYLPLTLMQELNMLEKRAKEQGLDVKTEWLRFTGGSGMNEALLAGNLDFASGGVGPFLTIWGKTTTNLKVKGVAALNAMPLWLVSVNPNAKSLKDLGPGDKIALPTAKTSIQAITLQMAAAKMFGEKEASKFDSLTVSMGHPDAQVAMLGGKSEITGHFGSPPFQEQEMKDPRAHKIVDSFDVLGGPHTFNLVWASSKFVTANPKVTAAFIAALEDSLKLIRDEPAKAIEIWIKAENVKLNPAEAAEILKSPQNEWTTRPKRMLSYLDFMNRVGLVSAKASSEAELFFPSDAVTGPGDGAATR</sequence>
<dbReference type="InterPro" id="IPR015168">
    <property type="entry name" value="SsuA/THI5"/>
</dbReference>
<organism evidence="3 4">
    <name type="scientific">Methylobacterium brachythecii</name>
    <dbReference type="NCBI Taxonomy" id="1176177"/>
    <lineage>
        <taxon>Bacteria</taxon>
        <taxon>Pseudomonadati</taxon>
        <taxon>Pseudomonadota</taxon>
        <taxon>Alphaproteobacteria</taxon>
        <taxon>Hyphomicrobiales</taxon>
        <taxon>Methylobacteriaceae</taxon>
        <taxon>Methylobacterium</taxon>
    </lineage>
</organism>
<feature type="chain" id="PRO_5031575139" evidence="1">
    <location>
        <begin position="25"/>
        <end position="341"/>
    </location>
</feature>
<name>A0A7W6AN15_9HYPH</name>
<evidence type="ECO:0000259" key="2">
    <source>
        <dbReference type="Pfam" id="PF09084"/>
    </source>
</evidence>
<dbReference type="SUPFAM" id="SSF53850">
    <property type="entry name" value="Periplasmic binding protein-like II"/>
    <property type="match status" value="1"/>
</dbReference>
<keyword evidence="1" id="KW-0732">Signal</keyword>
<dbReference type="RefSeq" id="WP_183509067.1">
    <property type="nucleotide sequence ID" value="NZ_BSPG01000021.1"/>
</dbReference>
<dbReference type="Proteomes" id="UP000517759">
    <property type="component" value="Unassembled WGS sequence"/>
</dbReference>
<comment type="caution">
    <text evidence="3">The sequence shown here is derived from an EMBL/GenBank/DDBJ whole genome shotgun (WGS) entry which is preliminary data.</text>
</comment>
<evidence type="ECO:0000313" key="4">
    <source>
        <dbReference type="Proteomes" id="UP000517759"/>
    </source>
</evidence>
<protein>
    <submittedName>
        <fullName evidence="3">NitT/TauT family transport system substrate-binding protein</fullName>
    </submittedName>
</protein>
<dbReference type="AlphaFoldDB" id="A0A7W6AN15"/>
<reference evidence="3 4" key="1">
    <citation type="submission" date="2020-08" db="EMBL/GenBank/DDBJ databases">
        <title>Genomic Encyclopedia of Type Strains, Phase IV (KMG-IV): sequencing the most valuable type-strain genomes for metagenomic binning, comparative biology and taxonomic classification.</title>
        <authorList>
            <person name="Goeker M."/>
        </authorList>
    </citation>
    <scope>NUCLEOTIDE SEQUENCE [LARGE SCALE GENOMIC DNA]</scope>
    <source>
        <strain evidence="3 4">DSM 24105</strain>
    </source>
</reference>
<evidence type="ECO:0000256" key="1">
    <source>
        <dbReference type="SAM" id="SignalP"/>
    </source>
</evidence>
<evidence type="ECO:0000313" key="3">
    <source>
        <dbReference type="EMBL" id="MBB3904824.1"/>
    </source>
</evidence>
<gene>
    <name evidence="3" type="ORF">GGR33_004350</name>
</gene>
<dbReference type="EMBL" id="JACIDN010000009">
    <property type="protein sequence ID" value="MBB3904824.1"/>
    <property type="molecule type" value="Genomic_DNA"/>
</dbReference>
<proteinExistence type="predicted"/>
<accession>A0A7W6AN15</accession>
<dbReference type="Gene3D" id="3.40.190.10">
    <property type="entry name" value="Periplasmic binding protein-like II"/>
    <property type="match status" value="2"/>
</dbReference>
<feature type="domain" description="SsuA/THI5-like" evidence="2">
    <location>
        <begin position="57"/>
        <end position="266"/>
    </location>
</feature>
<dbReference type="PANTHER" id="PTHR30024:SF2">
    <property type="entry name" value="ABC TRANSPORTER SUBSTRATE-BINDING PROTEIN"/>
    <property type="match status" value="1"/>
</dbReference>
<dbReference type="PANTHER" id="PTHR30024">
    <property type="entry name" value="ALIPHATIC SULFONATES-BINDING PROTEIN-RELATED"/>
    <property type="match status" value="1"/>
</dbReference>